<dbReference type="Gene3D" id="3.40.710.10">
    <property type="entry name" value="DD-peptidase/beta-lactamase superfamily"/>
    <property type="match status" value="1"/>
</dbReference>
<evidence type="ECO:0000256" key="7">
    <source>
        <dbReference type="PIRSR" id="PIRSR618044-1"/>
    </source>
</evidence>
<evidence type="ECO:0000256" key="9">
    <source>
        <dbReference type="RuleBase" id="RU004016"/>
    </source>
</evidence>
<protein>
    <submittedName>
        <fullName evidence="12">Murein-DD-endopeptidase</fullName>
    </submittedName>
</protein>
<gene>
    <name evidence="12" type="ORF">C8E02_2426</name>
</gene>
<evidence type="ECO:0000256" key="5">
    <source>
        <dbReference type="ARBA" id="ARBA00022984"/>
    </source>
</evidence>
<dbReference type="GO" id="GO:0071555">
    <property type="term" value="P:cell wall organization"/>
    <property type="evidence" value="ECO:0007669"/>
    <property type="project" value="UniProtKB-KW"/>
</dbReference>
<evidence type="ECO:0000256" key="6">
    <source>
        <dbReference type="ARBA" id="ARBA00023316"/>
    </source>
</evidence>
<dbReference type="PANTHER" id="PTHR21581">
    <property type="entry name" value="D-ALANYL-D-ALANINE CARBOXYPEPTIDASE"/>
    <property type="match status" value="1"/>
</dbReference>
<feature type="active site" evidence="7">
    <location>
        <position position="122"/>
    </location>
</feature>
<feature type="active site" description="Acyl-ester intermediate" evidence="7">
    <location>
        <position position="65"/>
    </location>
</feature>
<comment type="similarity">
    <text evidence="1 9">Belongs to the peptidase S11 family.</text>
</comment>
<proteinExistence type="inferred from homology"/>
<evidence type="ECO:0000256" key="3">
    <source>
        <dbReference type="ARBA" id="ARBA00022801"/>
    </source>
</evidence>
<dbReference type="InterPro" id="IPR001967">
    <property type="entry name" value="Peptidase_S11_N"/>
</dbReference>
<dbReference type="GO" id="GO:0008360">
    <property type="term" value="P:regulation of cell shape"/>
    <property type="evidence" value="ECO:0007669"/>
    <property type="project" value="UniProtKB-KW"/>
</dbReference>
<evidence type="ECO:0000256" key="2">
    <source>
        <dbReference type="ARBA" id="ARBA00022729"/>
    </source>
</evidence>
<evidence type="ECO:0000256" key="1">
    <source>
        <dbReference type="ARBA" id="ARBA00007164"/>
    </source>
</evidence>
<dbReference type="GO" id="GO:0009002">
    <property type="term" value="F:serine-type D-Ala-D-Ala carboxypeptidase activity"/>
    <property type="evidence" value="ECO:0007669"/>
    <property type="project" value="InterPro"/>
</dbReference>
<accession>A0A495B7N6</accession>
<dbReference type="AlphaFoldDB" id="A0A495B7N6"/>
<feature type="signal peptide" evidence="10">
    <location>
        <begin position="1"/>
        <end position="20"/>
    </location>
</feature>
<dbReference type="SUPFAM" id="SSF56601">
    <property type="entry name" value="beta-lactamase/transpeptidase-like"/>
    <property type="match status" value="1"/>
</dbReference>
<dbReference type="PRINTS" id="PR00725">
    <property type="entry name" value="DADACBPTASE1"/>
</dbReference>
<comment type="caution">
    <text evidence="12">The sequence shown here is derived from an EMBL/GenBank/DDBJ whole genome shotgun (WGS) entry which is preliminary data.</text>
</comment>
<dbReference type="GO" id="GO:0006508">
    <property type="term" value="P:proteolysis"/>
    <property type="evidence" value="ECO:0007669"/>
    <property type="project" value="InterPro"/>
</dbReference>
<evidence type="ECO:0000256" key="8">
    <source>
        <dbReference type="PIRSR" id="PIRSR618044-2"/>
    </source>
</evidence>
<feature type="domain" description="Peptidase S11 D-alanyl-D-alanine carboxypeptidase A N-terminal" evidence="11">
    <location>
        <begin position="30"/>
        <end position="258"/>
    </location>
</feature>
<evidence type="ECO:0000313" key="13">
    <source>
        <dbReference type="Proteomes" id="UP000279384"/>
    </source>
</evidence>
<keyword evidence="3" id="KW-0378">Hydrolase</keyword>
<dbReference type="RefSeq" id="WP_120810964.1">
    <property type="nucleotide sequence ID" value="NZ_JAYRSL010000001.1"/>
</dbReference>
<name>A0A495B7N6_VOGIN</name>
<organism evidence="12 13">
    <name type="scientific">Vogesella indigofera</name>
    <name type="common">Pseudomonas indigofera</name>
    <dbReference type="NCBI Taxonomy" id="45465"/>
    <lineage>
        <taxon>Bacteria</taxon>
        <taxon>Pseudomonadati</taxon>
        <taxon>Pseudomonadota</taxon>
        <taxon>Betaproteobacteria</taxon>
        <taxon>Neisseriales</taxon>
        <taxon>Chromobacteriaceae</taxon>
        <taxon>Vogesella</taxon>
    </lineage>
</organism>
<feature type="binding site" evidence="8">
    <location>
        <position position="228"/>
    </location>
    <ligand>
        <name>substrate</name>
    </ligand>
</feature>
<dbReference type="Pfam" id="PF00768">
    <property type="entry name" value="Peptidase_S11"/>
    <property type="match status" value="1"/>
</dbReference>
<sequence>MLKNLFVACVLALSSGAIMAAQPTSYHPSEAAQPQLSSHSVAIVDGRTGQMVFEKNARQKLPIASITKLMTAMVVLDAGLPLDSPMTISDEELDRLKNTGSRLSVGSTLTRREMLLLALMSSENRAAAVLSRYYPGGRPAFIERMNQKARAIGMQNASFYDSTGLDVRNSATAMDLVRLVKAANQYPLIRQFTTMTEYTAQPSATRTLHYKNSNALVREGQWAIELSKTGFINEAGGCLVMEAEVGSQKLVFVLLAANSSAARVRDARSIKTWLESIPHTWLAG</sequence>
<evidence type="ECO:0000259" key="11">
    <source>
        <dbReference type="Pfam" id="PF00768"/>
    </source>
</evidence>
<reference evidence="12 13" key="1">
    <citation type="submission" date="2018-10" db="EMBL/GenBank/DDBJ databases">
        <title>Genomic Encyclopedia of Type Strains, Phase IV (KMG-IV): sequencing the most valuable type-strain genomes for metagenomic binning, comparative biology and taxonomic classification.</title>
        <authorList>
            <person name="Goeker M."/>
        </authorList>
    </citation>
    <scope>NUCLEOTIDE SEQUENCE [LARGE SCALE GENOMIC DNA]</scope>
    <source>
        <strain evidence="12 13">DSM 3303</strain>
    </source>
</reference>
<dbReference type="PANTHER" id="PTHR21581:SF26">
    <property type="entry name" value="D-ALANYL-D-ALANINE ENDOPEPTIDASE"/>
    <property type="match status" value="1"/>
</dbReference>
<keyword evidence="4" id="KW-0133">Cell shape</keyword>
<evidence type="ECO:0000256" key="10">
    <source>
        <dbReference type="SAM" id="SignalP"/>
    </source>
</evidence>
<keyword evidence="2 10" id="KW-0732">Signal</keyword>
<evidence type="ECO:0000313" key="12">
    <source>
        <dbReference type="EMBL" id="RKQ56972.1"/>
    </source>
</evidence>
<dbReference type="InterPro" id="IPR018044">
    <property type="entry name" value="Peptidase_S11"/>
</dbReference>
<dbReference type="EMBL" id="RBID01000016">
    <property type="protein sequence ID" value="RKQ56972.1"/>
    <property type="molecule type" value="Genomic_DNA"/>
</dbReference>
<dbReference type="GO" id="GO:0009252">
    <property type="term" value="P:peptidoglycan biosynthetic process"/>
    <property type="evidence" value="ECO:0007669"/>
    <property type="project" value="UniProtKB-KW"/>
</dbReference>
<dbReference type="Proteomes" id="UP000279384">
    <property type="component" value="Unassembled WGS sequence"/>
</dbReference>
<feature type="active site" description="Proton acceptor" evidence="7">
    <location>
        <position position="68"/>
    </location>
</feature>
<feature type="chain" id="PRO_5019859820" evidence="10">
    <location>
        <begin position="21"/>
        <end position="284"/>
    </location>
</feature>
<dbReference type="InterPro" id="IPR012338">
    <property type="entry name" value="Beta-lactam/transpept-like"/>
</dbReference>
<keyword evidence="6" id="KW-0961">Cell wall biogenesis/degradation</keyword>
<evidence type="ECO:0000256" key="4">
    <source>
        <dbReference type="ARBA" id="ARBA00022960"/>
    </source>
</evidence>
<keyword evidence="5" id="KW-0573">Peptidoglycan synthesis</keyword>